<dbReference type="InterPro" id="IPR000152">
    <property type="entry name" value="EGF-type_Asp/Asn_hydroxyl_site"/>
</dbReference>
<dbReference type="EMBL" id="RCHS01000140">
    <property type="protein sequence ID" value="RMX60626.1"/>
    <property type="molecule type" value="Genomic_DNA"/>
</dbReference>
<evidence type="ECO:0000256" key="2">
    <source>
        <dbReference type="ARBA" id="ARBA00022729"/>
    </source>
</evidence>
<dbReference type="PROSITE" id="PS00010">
    <property type="entry name" value="ASX_HYDROXYL"/>
    <property type="match status" value="1"/>
</dbReference>
<sequence>MSGSIEQAAKLHSRRINFAHKKLRAKVVLLKSTQPEAGKAKRIEKRSARSRLVKQISNKMSWTVTWFFVVGFLIDVAFVDAQCKQERNIAGMALRGFVFKKFSVSAIHECDISCEREIRCQSYNYVVGEKSCELNNRTKEAKPENFQPDLARFYHIRFFDRAPLGSVPEMPAESCREIKMSEGKAAISSKYWLDPNRSGKAALLYCDMEMEDIDECVSGTHECDVNAQCINTVGSYNCTCKNGYSGDGRSCSAYIDSVILTASSSFVHDLQQFLEPVISDNKTSNWTRCYHALSHGWNTTQFHSRCDNKGPTVTIAQVGEYVFGAYISVSWTSYPCIRREDRKAFLFSLYNINGHHPVNFTVKYNSAIYSCHQQLPIFGYAADLFFKPLPLTSFAKPDTYQIPPGCVEEQKCNFYTGTVDFHLTDMEVFSRTKEG</sequence>
<keyword evidence="2" id="KW-0732">Signal</keyword>
<dbReference type="SMART" id="SM00584">
    <property type="entry name" value="TLDc"/>
    <property type="match status" value="1"/>
</dbReference>
<dbReference type="InterPro" id="IPR024731">
    <property type="entry name" value="NELL2-like_EGF"/>
</dbReference>
<dbReference type="Pfam" id="PF12947">
    <property type="entry name" value="EGF_3"/>
    <property type="match status" value="1"/>
</dbReference>
<evidence type="ECO:0008006" key="12">
    <source>
        <dbReference type="Google" id="ProtNLM"/>
    </source>
</evidence>
<keyword evidence="1 6" id="KW-0245">EGF-like domain</keyword>
<dbReference type="OrthoDB" id="5945446at2759"/>
<dbReference type="SMART" id="SM00181">
    <property type="entry name" value="EGF"/>
    <property type="match status" value="1"/>
</dbReference>
<dbReference type="SMART" id="SM00179">
    <property type="entry name" value="EGF_CA"/>
    <property type="match status" value="1"/>
</dbReference>
<dbReference type="Gene3D" id="3.50.4.10">
    <property type="entry name" value="Hepatocyte Growth Factor"/>
    <property type="match status" value="1"/>
</dbReference>
<dbReference type="InterPro" id="IPR051586">
    <property type="entry name" value="PKC-binding_NELL"/>
</dbReference>
<dbReference type="PROSITE" id="PS50948">
    <property type="entry name" value="PAN"/>
    <property type="match status" value="1"/>
</dbReference>
<evidence type="ECO:0000259" key="7">
    <source>
        <dbReference type="PROSITE" id="PS50026"/>
    </source>
</evidence>
<dbReference type="Proteomes" id="UP000275408">
    <property type="component" value="Unassembled WGS sequence"/>
</dbReference>
<dbReference type="AlphaFoldDB" id="A0A3M6V3V5"/>
<evidence type="ECO:0000256" key="4">
    <source>
        <dbReference type="ARBA" id="ARBA00023157"/>
    </source>
</evidence>
<dbReference type="CDD" id="cd00054">
    <property type="entry name" value="EGF_CA"/>
    <property type="match status" value="1"/>
</dbReference>
<dbReference type="GO" id="GO:0005615">
    <property type="term" value="C:extracellular space"/>
    <property type="evidence" value="ECO:0007669"/>
    <property type="project" value="TreeGrafter"/>
</dbReference>
<dbReference type="PROSITE" id="PS51886">
    <property type="entry name" value="TLDC"/>
    <property type="match status" value="1"/>
</dbReference>
<accession>A0A3M6V3V5</accession>
<evidence type="ECO:0000256" key="1">
    <source>
        <dbReference type="ARBA" id="ARBA00022536"/>
    </source>
</evidence>
<dbReference type="PANTHER" id="PTHR24042:SF5">
    <property type="entry name" value="EGF-LIKE CALCIUM-BINDING DOMAIN-CONTAINING PROTEIN"/>
    <property type="match status" value="1"/>
</dbReference>
<keyword evidence="5" id="KW-0325">Glycoprotein</keyword>
<dbReference type="GO" id="GO:0005201">
    <property type="term" value="F:extracellular matrix structural constituent"/>
    <property type="evidence" value="ECO:0007669"/>
    <property type="project" value="InterPro"/>
</dbReference>
<comment type="caution">
    <text evidence="6">Lacks conserved residue(s) required for the propagation of feature annotation.</text>
</comment>
<feature type="domain" description="EGF-like" evidence="7">
    <location>
        <begin position="212"/>
        <end position="252"/>
    </location>
</feature>
<keyword evidence="3" id="KW-0677">Repeat</keyword>
<dbReference type="PROSITE" id="PS50026">
    <property type="entry name" value="EGF_3"/>
    <property type="match status" value="1"/>
</dbReference>
<dbReference type="Gene3D" id="3.30.750.130">
    <property type="match status" value="1"/>
</dbReference>
<dbReference type="InterPro" id="IPR000742">
    <property type="entry name" value="EGF"/>
</dbReference>
<evidence type="ECO:0000313" key="10">
    <source>
        <dbReference type="EMBL" id="RMX60626.1"/>
    </source>
</evidence>
<keyword evidence="4" id="KW-1015">Disulfide bond</keyword>
<dbReference type="InterPro" id="IPR006571">
    <property type="entry name" value="TLDc_dom"/>
</dbReference>
<dbReference type="GO" id="GO:0005509">
    <property type="term" value="F:calcium ion binding"/>
    <property type="evidence" value="ECO:0007669"/>
    <property type="project" value="InterPro"/>
</dbReference>
<dbReference type="PANTHER" id="PTHR24042">
    <property type="entry name" value="NEL HOMOLOG"/>
    <property type="match status" value="1"/>
</dbReference>
<keyword evidence="11" id="KW-1185">Reference proteome</keyword>
<feature type="domain" description="Apple" evidence="8">
    <location>
        <begin position="83"/>
        <end position="159"/>
    </location>
</feature>
<proteinExistence type="predicted"/>
<dbReference type="SUPFAM" id="SSF57196">
    <property type="entry name" value="EGF/Laminin"/>
    <property type="match status" value="1"/>
</dbReference>
<comment type="caution">
    <text evidence="10">The sequence shown here is derived from an EMBL/GenBank/DDBJ whole genome shotgun (WGS) entry which is preliminary data.</text>
</comment>
<reference evidence="10 11" key="1">
    <citation type="journal article" date="2018" name="Sci. Rep.">
        <title>Comparative analysis of the Pocillopora damicornis genome highlights role of immune system in coral evolution.</title>
        <authorList>
            <person name="Cunning R."/>
            <person name="Bay R.A."/>
            <person name="Gillette P."/>
            <person name="Baker A.C."/>
            <person name="Traylor-Knowles N."/>
        </authorList>
    </citation>
    <scope>NUCLEOTIDE SEQUENCE [LARGE SCALE GENOMIC DNA]</scope>
    <source>
        <strain evidence="10">RSMAS</strain>
        <tissue evidence="10">Whole animal</tissue>
    </source>
</reference>
<dbReference type="SUPFAM" id="SSF57414">
    <property type="entry name" value="Hairpin loop containing domain-like"/>
    <property type="match status" value="1"/>
</dbReference>
<evidence type="ECO:0000256" key="6">
    <source>
        <dbReference type="PROSITE-ProRule" id="PRU00076"/>
    </source>
</evidence>
<dbReference type="GO" id="GO:0008201">
    <property type="term" value="F:heparin binding"/>
    <property type="evidence" value="ECO:0007669"/>
    <property type="project" value="TreeGrafter"/>
</dbReference>
<evidence type="ECO:0000259" key="8">
    <source>
        <dbReference type="PROSITE" id="PS50948"/>
    </source>
</evidence>
<feature type="domain" description="TLDc" evidence="9">
    <location>
        <begin position="258"/>
        <end position="435"/>
    </location>
</feature>
<gene>
    <name evidence="10" type="ORF">pdam_00013752</name>
</gene>
<dbReference type="PROSITE" id="PS01186">
    <property type="entry name" value="EGF_2"/>
    <property type="match status" value="1"/>
</dbReference>
<protein>
    <recommendedName>
        <fullName evidence="12">EGF-like domain-containing protein</fullName>
    </recommendedName>
</protein>
<evidence type="ECO:0000256" key="5">
    <source>
        <dbReference type="ARBA" id="ARBA00023180"/>
    </source>
</evidence>
<dbReference type="InterPro" id="IPR003609">
    <property type="entry name" value="Pan_app"/>
</dbReference>
<dbReference type="Pfam" id="PF07534">
    <property type="entry name" value="TLD"/>
    <property type="match status" value="1"/>
</dbReference>
<dbReference type="Pfam" id="PF00024">
    <property type="entry name" value="PAN_1"/>
    <property type="match status" value="1"/>
</dbReference>
<dbReference type="InterPro" id="IPR001881">
    <property type="entry name" value="EGF-like_Ca-bd_dom"/>
</dbReference>
<dbReference type="FunFam" id="2.10.25.10:FF:000038">
    <property type="entry name" value="Fibrillin 2"/>
    <property type="match status" value="1"/>
</dbReference>
<dbReference type="InterPro" id="IPR018097">
    <property type="entry name" value="EGF_Ca-bd_CS"/>
</dbReference>
<dbReference type="PROSITE" id="PS01187">
    <property type="entry name" value="EGF_CA"/>
    <property type="match status" value="1"/>
</dbReference>
<evidence type="ECO:0000313" key="11">
    <source>
        <dbReference type="Proteomes" id="UP000275408"/>
    </source>
</evidence>
<dbReference type="Gene3D" id="2.10.25.10">
    <property type="entry name" value="Laminin"/>
    <property type="match status" value="1"/>
</dbReference>
<name>A0A3M6V3V5_POCDA</name>
<organism evidence="10 11">
    <name type="scientific">Pocillopora damicornis</name>
    <name type="common">Cauliflower coral</name>
    <name type="synonym">Millepora damicornis</name>
    <dbReference type="NCBI Taxonomy" id="46731"/>
    <lineage>
        <taxon>Eukaryota</taxon>
        <taxon>Metazoa</taxon>
        <taxon>Cnidaria</taxon>
        <taxon>Anthozoa</taxon>
        <taxon>Hexacorallia</taxon>
        <taxon>Scleractinia</taxon>
        <taxon>Astrocoeniina</taxon>
        <taxon>Pocilloporidae</taxon>
        <taxon>Pocillopora</taxon>
    </lineage>
</organism>
<evidence type="ECO:0000259" key="9">
    <source>
        <dbReference type="PROSITE" id="PS51886"/>
    </source>
</evidence>
<dbReference type="GO" id="GO:0005581">
    <property type="term" value="C:collagen trimer"/>
    <property type="evidence" value="ECO:0007669"/>
    <property type="project" value="UniProtKB-KW"/>
</dbReference>
<evidence type="ECO:0000256" key="3">
    <source>
        <dbReference type="ARBA" id="ARBA00022737"/>
    </source>
</evidence>
<dbReference type="STRING" id="46731.A0A3M6V3V5"/>